<keyword evidence="1" id="KW-0813">Transport</keyword>
<keyword evidence="2" id="KW-0597">Phosphoprotein</keyword>
<dbReference type="CDD" id="cd05564">
    <property type="entry name" value="PTS_IIB_chitobiose_lichenan"/>
    <property type="match status" value="1"/>
</dbReference>
<organism evidence="9 10">
    <name type="scientific">Breznakia pachnodae</name>
    <dbReference type="NCBI Taxonomy" id="265178"/>
    <lineage>
        <taxon>Bacteria</taxon>
        <taxon>Bacillati</taxon>
        <taxon>Bacillota</taxon>
        <taxon>Erysipelotrichia</taxon>
        <taxon>Erysipelotrichales</taxon>
        <taxon>Erysipelotrichaceae</taxon>
        <taxon>Breznakia</taxon>
    </lineage>
</organism>
<evidence type="ECO:0000313" key="10">
    <source>
        <dbReference type="Proteomes" id="UP001230220"/>
    </source>
</evidence>
<feature type="domain" description="PTS EIIB type-3" evidence="8">
    <location>
        <begin position="3"/>
        <end position="108"/>
    </location>
</feature>
<evidence type="ECO:0000256" key="2">
    <source>
        <dbReference type="ARBA" id="ARBA00022553"/>
    </source>
</evidence>
<gene>
    <name evidence="9" type="ORF">J2S15_003776</name>
</gene>
<evidence type="ECO:0000256" key="1">
    <source>
        <dbReference type="ARBA" id="ARBA00022448"/>
    </source>
</evidence>
<dbReference type="InterPro" id="IPR003501">
    <property type="entry name" value="PTS_EIIB_2/3"/>
</dbReference>
<evidence type="ECO:0000256" key="4">
    <source>
        <dbReference type="ARBA" id="ARBA00022679"/>
    </source>
</evidence>
<proteinExistence type="predicted"/>
<evidence type="ECO:0000313" key="9">
    <source>
        <dbReference type="EMBL" id="MDQ0363015.1"/>
    </source>
</evidence>
<keyword evidence="3" id="KW-0762">Sugar transport</keyword>
<feature type="modified residue" description="Phosphocysteine; by EIIA" evidence="7">
    <location>
        <position position="10"/>
    </location>
</feature>
<evidence type="ECO:0000259" key="8">
    <source>
        <dbReference type="PROSITE" id="PS51100"/>
    </source>
</evidence>
<dbReference type="Pfam" id="PF02302">
    <property type="entry name" value="PTS_IIB"/>
    <property type="match status" value="1"/>
</dbReference>
<keyword evidence="4" id="KW-0808">Transferase</keyword>
<keyword evidence="6" id="KW-0418">Kinase</keyword>
<accession>A0ABU0E868</accession>
<evidence type="ECO:0000256" key="6">
    <source>
        <dbReference type="ARBA" id="ARBA00022777"/>
    </source>
</evidence>
<evidence type="ECO:0000256" key="3">
    <source>
        <dbReference type="ARBA" id="ARBA00022597"/>
    </source>
</evidence>
<protein>
    <submittedName>
        <fullName evidence="9">PTS system cellobiose-specific IIB component</fullName>
    </submittedName>
</protein>
<evidence type="ECO:0000256" key="7">
    <source>
        <dbReference type="PROSITE-ProRule" id="PRU00423"/>
    </source>
</evidence>
<evidence type="ECO:0000256" key="5">
    <source>
        <dbReference type="ARBA" id="ARBA00022683"/>
    </source>
</evidence>
<dbReference type="InterPro" id="IPR013012">
    <property type="entry name" value="PTS_EIIB_3"/>
</dbReference>
<dbReference type="EMBL" id="JAUSUR010000009">
    <property type="protein sequence ID" value="MDQ0363015.1"/>
    <property type="molecule type" value="Genomic_DNA"/>
</dbReference>
<comment type="caution">
    <text evidence="9">The sequence shown here is derived from an EMBL/GenBank/DDBJ whole genome shotgun (WGS) entry which is preliminary data.</text>
</comment>
<keyword evidence="5" id="KW-0598">Phosphotransferase system</keyword>
<dbReference type="InterPro" id="IPR036095">
    <property type="entry name" value="PTS_EIIB-like_sf"/>
</dbReference>
<dbReference type="SUPFAM" id="SSF52794">
    <property type="entry name" value="PTS system IIB component-like"/>
    <property type="match status" value="1"/>
</dbReference>
<name>A0ABU0E868_9FIRM</name>
<keyword evidence="10" id="KW-1185">Reference proteome</keyword>
<dbReference type="RefSeq" id="WP_307411448.1">
    <property type="nucleotide sequence ID" value="NZ_JAUSUR010000009.1"/>
</dbReference>
<dbReference type="InterPro" id="IPR051819">
    <property type="entry name" value="PTS_sugar-specific_EIIB"/>
</dbReference>
<reference evidence="9 10" key="1">
    <citation type="submission" date="2023-07" db="EMBL/GenBank/DDBJ databases">
        <title>Genomic Encyclopedia of Type Strains, Phase IV (KMG-IV): sequencing the most valuable type-strain genomes for metagenomic binning, comparative biology and taxonomic classification.</title>
        <authorList>
            <person name="Goeker M."/>
        </authorList>
    </citation>
    <scope>NUCLEOTIDE SEQUENCE [LARGE SCALE GENOMIC DNA]</scope>
    <source>
        <strain evidence="9 10">DSM 16784</strain>
    </source>
</reference>
<dbReference type="Proteomes" id="UP001230220">
    <property type="component" value="Unassembled WGS sequence"/>
</dbReference>
<dbReference type="PANTHER" id="PTHR34581:SF2">
    <property type="entry name" value="PTS SYSTEM N,N'-DIACETYLCHITOBIOSE-SPECIFIC EIIB COMPONENT"/>
    <property type="match status" value="1"/>
</dbReference>
<dbReference type="PROSITE" id="PS51100">
    <property type="entry name" value="PTS_EIIB_TYPE_3"/>
    <property type="match status" value="1"/>
</dbReference>
<dbReference type="Gene3D" id="3.40.50.2300">
    <property type="match status" value="1"/>
</dbReference>
<dbReference type="PANTHER" id="PTHR34581">
    <property type="entry name" value="PTS SYSTEM N,N'-DIACETYLCHITOBIOSE-SPECIFIC EIIB COMPONENT"/>
    <property type="match status" value="1"/>
</dbReference>
<sequence>MKEVKVLLVCGSGASSGFMASNIRQAVKSRNLNIKVKARSEKDIEEYLDETDLLLIGPHFKHIYNDVKEIADPYHIKVGVIDQEAYGSLDGNAVLNTILNLIGGNDNE</sequence>